<reference evidence="12 13" key="1">
    <citation type="journal article" date="2017" name="Int. J. Syst. Evol. Microbiol.">
        <title>Oleiagrimonas citrea sp. nov., a marine bacterium isolated from tidal flat sediment and emended description of the genus Oleiagrimonas Fang et al. 2015 and Oleiagrimonas soli.</title>
        <authorList>
            <person name="Yang S.H."/>
            <person name="Seo H.S."/>
            <person name="Seong C.N."/>
            <person name="Kwon K.K."/>
        </authorList>
    </citation>
    <scope>NUCLEOTIDE SEQUENCE [LARGE SCALE GENOMIC DNA]</scope>
    <source>
        <strain evidence="12 13">MEBiC09124</strain>
    </source>
</reference>
<evidence type="ECO:0000313" key="13">
    <source>
        <dbReference type="Proteomes" id="UP000541636"/>
    </source>
</evidence>
<comment type="similarity">
    <text evidence="10">Belongs to the glycosyl hydrolase 3 family. NagZ subfamily.</text>
</comment>
<feature type="binding site" evidence="10">
    <location>
        <begin position="164"/>
        <end position="165"/>
    </location>
    <ligand>
        <name>substrate</name>
    </ligand>
</feature>
<dbReference type="InterPro" id="IPR001764">
    <property type="entry name" value="Glyco_hydro_3_N"/>
</dbReference>
<feature type="binding site" evidence="10">
    <location>
        <position position="134"/>
    </location>
    <ligand>
        <name>substrate</name>
    </ligand>
</feature>
<keyword evidence="13" id="KW-1185">Reference proteome</keyword>
<dbReference type="GO" id="GO:0051301">
    <property type="term" value="P:cell division"/>
    <property type="evidence" value="ECO:0007669"/>
    <property type="project" value="UniProtKB-KW"/>
</dbReference>
<evidence type="ECO:0000256" key="10">
    <source>
        <dbReference type="HAMAP-Rule" id="MF_00364"/>
    </source>
</evidence>
<dbReference type="InterPro" id="IPR050226">
    <property type="entry name" value="NagZ_Beta-hexosaminidase"/>
</dbReference>
<dbReference type="HAMAP" id="MF_00364">
    <property type="entry name" value="NagZ"/>
    <property type="match status" value="1"/>
</dbReference>
<dbReference type="InterPro" id="IPR019800">
    <property type="entry name" value="Glyco_hydro_3_AS"/>
</dbReference>
<dbReference type="EMBL" id="JAAZQD010000003">
    <property type="protein sequence ID" value="NKZ39174.1"/>
    <property type="molecule type" value="Genomic_DNA"/>
</dbReference>
<name>A0A846ZLT3_9GAMM</name>
<evidence type="ECO:0000259" key="11">
    <source>
        <dbReference type="Pfam" id="PF00933"/>
    </source>
</evidence>
<evidence type="ECO:0000256" key="2">
    <source>
        <dbReference type="ARBA" id="ARBA00022490"/>
    </source>
</evidence>
<dbReference type="InterPro" id="IPR017853">
    <property type="entry name" value="GH"/>
</dbReference>
<dbReference type="InterPro" id="IPR022956">
    <property type="entry name" value="Beta_hexosaminidase_bac"/>
</dbReference>
<dbReference type="AlphaFoldDB" id="A0A846ZLT3"/>
<dbReference type="NCBIfam" id="NF003740">
    <property type="entry name" value="PRK05337.1"/>
    <property type="match status" value="1"/>
</dbReference>
<evidence type="ECO:0000256" key="5">
    <source>
        <dbReference type="ARBA" id="ARBA00022960"/>
    </source>
</evidence>
<sequence>MLLIGTSGTTLTAHERDQIRSPMVSGLVLFKRNFASREQVAALVAEVRAVRPDSDFVIAVDQEGGVVQRFREGFTRLPALATLGAMHDRDPEQARALAEEHAWVMASELRAIDVDISFAPVVDLARGNRIIGTRALHENPEVVSSLADAYIRGMHMAGMAVTIKHFPGHGTVLEDTHIESAVDPRSLDDIRESDLLPFAESIALGVEAVMMAHIVYPQVDAASAGQSKVWIGEVLRHELGFQGLIFSDDISMVGAGQSGSLEQRVKAHAEAGCDLILACQPDAVDAAIQAAQTLALEPCSADRVATLRGAAAATWDDLTDNPQRDVFIARLDALRNEEVQA</sequence>
<feature type="site" description="Important for catalytic activity" evidence="10">
    <location>
        <position position="175"/>
    </location>
</feature>
<feature type="active site" description="Nucleophile" evidence="10">
    <location>
        <position position="248"/>
    </location>
</feature>
<dbReference type="InterPro" id="IPR036962">
    <property type="entry name" value="Glyco_hydro_3_N_sf"/>
</dbReference>
<feature type="binding site" evidence="10">
    <location>
        <position position="69"/>
    </location>
    <ligand>
        <name>substrate</name>
    </ligand>
</feature>
<feature type="binding site" evidence="10">
    <location>
        <position position="61"/>
    </location>
    <ligand>
        <name>substrate</name>
    </ligand>
</feature>
<organism evidence="12 13">
    <name type="scientific">Oleiagrimonas citrea</name>
    <dbReference type="NCBI Taxonomy" id="1665687"/>
    <lineage>
        <taxon>Bacteria</taxon>
        <taxon>Pseudomonadati</taxon>
        <taxon>Pseudomonadota</taxon>
        <taxon>Gammaproteobacteria</taxon>
        <taxon>Lysobacterales</taxon>
        <taxon>Rhodanobacteraceae</taxon>
        <taxon>Oleiagrimonas</taxon>
    </lineage>
</organism>
<evidence type="ECO:0000256" key="6">
    <source>
        <dbReference type="ARBA" id="ARBA00022984"/>
    </source>
</evidence>
<dbReference type="PROSITE" id="PS00775">
    <property type="entry name" value="GLYCOSYL_HYDROL_F3"/>
    <property type="match status" value="1"/>
</dbReference>
<keyword evidence="7 10" id="KW-0326">Glycosidase</keyword>
<dbReference type="GO" id="GO:0005975">
    <property type="term" value="P:carbohydrate metabolic process"/>
    <property type="evidence" value="ECO:0007669"/>
    <property type="project" value="InterPro"/>
</dbReference>
<proteinExistence type="inferred from homology"/>
<dbReference type="Proteomes" id="UP000541636">
    <property type="component" value="Unassembled WGS sequence"/>
</dbReference>
<gene>
    <name evidence="10 12" type="primary">nagZ</name>
    <name evidence="12" type="ORF">HF690_09455</name>
</gene>
<accession>A0A846ZLT3</accession>
<comment type="subcellular location">
    <subcellularLocation>
        <location evidence="10">Cytoplasm</location>
    </subcellularLocation>
</comment>
<evidence type="ECO:0000256" key="8">
    <source>
        <dbReference type="ARBA" id="ARBA00023306"/>
    </source>
</evidence>
<dbReference type="PANTHER" id="PTHR30480:SF13">
    <property type="entry name" value="BETA-HEXOSAMINIDASE"/>
    <property type="match status" value="1"/>
</dbReference>
<evidence type="ECO:0000256" key="3">
    <source>
        <dbReference type="ARBA" id="ARBA00022618"/>
    </source>
</evidence>
<comment type="catalytic activity">
    <reaction evidence="1 10">
        <text>Hydrolysis of terminal non-reducing N-acetyl-D-hexosamine residues in N-acetyl-beta-D-hexosaminides.</text>
        <dbReference type="EC" id="3.2.1.52"/>
    </reaction>
</comment>
<evidence type="ECO:0000256" key="7">
    <source>
        <dbReference type="ARBA" id="ARBA00023295"/>
    </source>
</evidence>
<dbReference type="PANTHER" id="PTHR30480">
    <property type="entry name" value="BETA-HEXOSAMINIDASE-RELATED"/>
    <property type="match status" value="1"/>
</dbReference>
<dbReference type="GO" id="GO:0009252">
    <property type="term" value="P:peptidoglycan biosynthetic process"/>
    <property type="evidence" value="ECO:0007669"/>
    <property type="project" value="UniProtKB-KW"/>
</dbReference>
<dbReference type="Pfam" id="PF00933">
    <property type="entry name" value="Glyco_hydro_3"/>
    <property type="match status" value="1"/>
</dbReference>
<dbReference type="Gene3D" id="3.20.20.300">
    <property type="entry name" value="Glycoside hydrolase, family 3, N-terminal domain"/>
    <property type="match status" value="1"/>
</dbReference>
<keyword evidence="4 10" id="KW-0378">Hydrolase</keyword>
<dbReference type="RefSeq" id="WP_168609248.1">
    <property type="nucleotide sequence ID" value="NZ_JAAZQD010000003.1"/>
</dbReference>
<keyword evidence="3 10" id="KW-0132">Cell division</keyword>
<comment type="function">
    <text evidence="10">Plays a role in peptidoglycan recycling by cleaving the terminal beta-1,4-linked N-acetylglucosamine (GlcNAc) from peptide-linked peptidoglycan fragments, giving rise to free GlcNAc, anhydro-N-acetylmuramic acid and anhydro-N-acetylmuramic acid-linked peptides.</text>
</comment>
<dbReference type="GO" id="GO:0009254">
    <property type="term" value="P:peptidoglycan turnover"/>
    <property type="evidence" value="ECO:0007669"/>
    <property type="project" value="UniProtKB-UniRule"/>
</dbReference>
<dbReference type="GO" id="GO:0071555">
    <property type="term" value="P:cell wall organization"/>
    <property type="evidence" value="ECO:0007669"/>
    <property type="project" value="UniProtKB-KW"/>
</dbReference>
<keyword evidence="8 10" id="KW-0131">Cell cycle</keyword>
<evidence type="ECO:0000256" key="1">
    <source>
        <dbReference type="ARBA" id="ARBA00001231"/>
    </source>
</evidence>
<dbReference type="UniPathway" id="UPA00544"/>
<feature type="domain" description="Glycoside hydrolase family 3 N-terminal" evidence="11">
    <location>
        <begin position="12"/>
        <end position="295"/>
    </location>
</feature>
<protein>
    <recommendedName>
        <fullName evidence="10">Beta-hexosaminidase</fullName>
        <ecNumber evidence="10">3.2.1.52</ecNumber>
    </recommendedName>
    <alternativeName>
        <fullName evidence="10">Beta-N-acetylhexosaminidase</fullName>
    </alternativeName>
    <alternativeName>
        <fullName evidence="10">N-acetyl-beta-glucosaminidase</fullName>
    </alternativeName>
</protein>
<evidence type="ECO:0000256" key="4">
    <source>
        <dbReference type="ARBA" id="ARBA00022801"/>
    </source>
</evidence>
<dbReference type="GO" id="GO:0008360">
    <property type="term" value="P:regulation of cell shape"/>
    <property type="evidence" value="ECO:0007669"/>
    <property type="project" value="UniProtKB-KW"/>
</dbReference>
<evidence type="ECO:0000256" key="9">
    <source>
        <dbReference type="ARBA" id="ARBA00023316"/>
    </source>
</evidence>
<dbReference type="SUPFAM" id="SSF51445">
    <property type="entry name" value="(Trans)glycosidases"/>
    <property type="match status" value="1"/>
</dbReference>
<evidence type="ECO:0000313" key="12">
    <source>
        <dbReference type="EMBL" id="NKZ39174.1"/>
    </source>
</evidence>
<dbReference type="GO" id="GO:0005737">
    <property type="term" value="C:cytoplasm"/>
    <property type="evidence" value="ECO:0007669"/>
    <property type="project" value="UniProtKB-SubCell"/>
</dbReference>
<keyword evidence="5 10" id="KW-0133">Cell shape</keyword>
<keyword evidence="9 10" id="KW-0961">Cell wall biogenesis/degradation</keyword>
<keyword evidence="2 10" id="KW-0963">Cytoplasm</keyword>
<comment type="caution">
    <text evidence="12">The sequence shown here is derived from an EMBL/GenBank/DDBJ whole genome shotgun (WGS) entry which is preliminary data.</text>
</comment>
<comment type="pathway">
    <text evidence="10">Cell wall biogenesis; peptidoglycan recycling.</text>
</comment>
<keyword evidence="6 10" id="KW-0573">Peptidoglycan synthesis</keyword>
<dbReference type="GO" id="GO:0004563">
    <property type="term" value="F:beta-N-acetylhexosaminidase activity"/>
    <property type="evidence" value="ECO:0007669"/>
    <property type="project" value="UniProtKB-UniRule"/>
</dbReference>
<dbReference type="EC" id="3.2.1.52" evidence="10"/>
<feature type="active site" description="Proton donor/acceptor" evidence="10">
    <location>
        <position position="177"/>
    </location>
</feature>